<sequence length="245" mass="27254">MDKTLLKGLTVLEALIDNDRPCGVTALANQLQMSKSSVHRILQTLVSRQFARQDMLSQQYQPTLKLWEYGTRVLARIDFKRVAAPQLELLSRQTSETVHLSILDGKEVVYVDKVDGLLPIRAYSEIGGRAPAYCVATGKALLAYQPEAVLEQFGPEMEQFSPRTLHDVASLRNELKRVRKLGYAVNRGEWREGVWGVAAPIFDGTGQVTAAIGLSGPAQRMRPAHIREYAALLIQASEAVTRDLR</sequence>
<dbReference type="EMBL" id="AKCV02000011">
    <property type="protein sequence ID" value="TMS59214.1"/>
    <property type="molecule type" value="Genomic_DNA"/>
</dbReference>
<evidence type="ECO:0000313" key="2">
    <source>
        <dbReference type="Proteomes" id="UP000004277"/>
    </source>
</evidence>
<reference evidence="1" key="1">
    <citation type="submission" date="2019-05" db="EMBL/GenBank/DDBJ databases">
        <title>Revised genome assembly of Burkholderiaceae (previously Ralstonia) sp. PBA.</title>
        <authorList>
            <person name="Gan H.M."/>
        </authorList>
    </citation>
    <scope>NUCLEOTIDE SEQUENCE</scope>
    <source>
        <strain evidence="1">PBA</strain>
    </source>
</reference>
<accession>A0ACD3SSS9</accession>
<protein>
    <submittedName>
        <fullName evidence="1">IclR family transcriptional regulator</fullName>
    </submittedName>
</protein>
<dbReference type="Proteomes" id="UP000004277">
    <property type="component" value="Unassembled WGS sequence"/>
</dbReference>
<organism evidence="1 2">
    <name type="scientific">Imbroritus primus</name>
    <dbReference type="NCBI Taxonomy" id="3058603"/>
    <lineage>
        <taxon>Bacteria</taxon>
        <taxon>Pseudomonadati</taxon>
        <taxon>Pseudomonadota</taxon>
        <taxon>Betaproteobacteria</taxon>
        <taxon>Burkholderiales</taxon>
        <taxon>Burkholderiaceae</taxon>
        <taxon>Imbroritus</taxon>
    </lineage>
</organism>
<name>A0ACD3SSS9_9BURK</name>
<evidence type="ECO:0000313" key="1">
    <source>
        <dbReference type="EMBL" id="TMS59214.1"/>
    </source>
</evidence>
<comment type="caution">
    <text evidence="1">The sequence shown here is derived from an EMBL/GenBank/DDBJ whole genome shotgun (WGS) entry which is preliminary data.</text>
</comment>
<keyword evidence="2" id="KW-1185">Reference proteome</keyword>
<proteinExistence type="predicted"/>
<gene>
    <name evidence="1" type="ORF">MW7_003275</name>
</gene>